<organism evidence="2 3">
    <name type="scientific">Terfezia boudieri ATCC MYA-4762</name>
    <dbReference type="NCBI Taxonomy" id="1051890"/>
    <lineage>
        <taxon>Eukaryota</taxon>
        <taxon>Fungi</taxon>
        <taxon>Dikarya</taxon>
        <taxon>Ascomycota</taxon>
        <taxon>Pezizomycotina</taxon>
        <taxon>Pezizomycetes</taxon>
        <taxon>Pezizales</taxon>
        <taxon>Pezizaceae</taxon>
        <taxon>Terfezia</taxon>
    </lineage>
</organism>
<feature type="region of interest" description="Disordered" evidence="1">
    <location>
        <begin position="107"/>
        <end position="133"/>
    </location>
</feature>
<reference evidence="2 3" key="1">
    <citation type="journal article" date="2018" name="Nat. Ecol. Evol.">
        <title>Pezizomycetes genomes reveal the molecular basis of ectomycorrhizal truffle lifestyle.</title>
        <authorList>
            <person name="Murat C."/>
            <person name="Payen T."/>
            <person name="Noel B."/>
            <person name="Kuo A."/>
            <person name="Morin E."/>
            <person name="Chen J."/>
            <person name="Kohler A."/>
            <person name="Krizsan K."/>
            <person name="Balestrini R."/>
            <person name="Da Silva C."/>
            <person name="Montanini B."/>
            <person name="Hainaut M."/>
            <person name="Levati E."/>
            <person name="Barry K.W."/>
            <person name="Belfiori B."/>
            <person name="Cichocki N."/>
            <person name="Clum A."/>
            <person name="Dockter R.B."/>
            <person name="Fauchery L."/>
            <person name="Guy J."/>
            <person name="Iotti M."/>
            <person name="Le Tacon F."/>
            <person name="Lindquist E.A."/>
            <person name="Lipzen A."/>
            <person name="Malagnac F."/>
            <person name="Mello A."/>
            <person name="Molinier V."/>
            <person name="Miyauchi S."/>
            <person name="Poulain J."/>
            <person name="Riccioni C."/>
            <person name="Rubini A."/>
            <person name="Sitrit Y."/>
            <person name="Splivallo R."/>
            <person name="Traeger S."/>
            <person name="Wang M."/>
            <person name="Zifcakova L."/>
            <person name="Wipf D."/>
            <person name="Zambonelli A."/>
            <person name="Paolocci F."/>
            <person name="Nowrousian M."/>
            <person name="Ottonello S."/>
            <person name="Baldrian P."/>
            <person name="Spatafora J.W."/>
            <person name="Henrissat B."/>
            <person name="Nagy L.G."/>
            <person name="Aury J.M."/>
            <person name="Wincker P."/>
            <person name="Grigoriev I.V."/>
            <person name="Bonfante P."/>
            <person name="Martin F.M."/>
        </authorList>
    </citation>
    <scope>NUCLEOTIDE SEQUENCE [LARGE SCALE GENOMIC DNA]</scope>
    <source>
        <strain evidence="2 3">ATCC MYA-4762</strain>
    </source>
</reference>
<evidence type="ECO:0000256" key="1">
    <source>
        <dbReference type="SAM" id="MobiDB-lite"/>
    </source>
</evidence>
<accession>A0A3N4LXW5</accession>
<keyword evidence="3" id="KW-1185">Reference proteome</keyword>
<feature type="compositionally biased region" description="Acidic residues" evidence="1">
    <location>
        <begin position="160"/>
        <end position="186"/>
    </location>
</feature>
<sequence length="198" mass="21526">MTDPTPSHYTLLLKSHRTTVLLSALPETPLTELKDLLFTALTASSPHHITSPLPATAHALVLGLPRNPSDWSRGWYPIGEDADMDIDAIDVGVEGVVIAPNDDDAAAADAGDGFSGKIGRGGRKGKEKKKGKKAGLEWTVEKAGLKDGSVVAYYVRGEEGEEEGFSVEVPVEDEEEEQEEEEEWEEGQGRWGQVEMER</sequence>
<dbReference type="OrthoDB" id="5376498at2759"/>
<protein>
    <submittedName>
        <fullName evidence="2">Uncharacterized protein</fullName>
    </submittedName>
</protein>
<proteinExistence type="predicted"/>
<feature type="compositionally biased region" description="Basic residues" evidence="1">
    <location>
        <begin position="120"/>
        <end position="133"/>
    </location>
</feature>
<dbReference type="STRING" id="1051890.A0A3N4LXW5"/>
<dbReference type="EMBL" id="ML121549">
    <property type="protein sequence ID" value="RPB22885.1"/>
    <property type="molecule type" value="Genomic_DNA"/>
</dbReference>
<evidence type="ECO:0000313" key="2">
    <source>
        <dbReference type="EMBL" id="RPB22885.1"/>
    </source>
</evidence>
<name>A0A3N4LXW5_9PEZI</name>
<dbReference type="AlphaFoldDB" id="A0A3N4LXW5"/>
<feature type="region of interest" description="Disordered" evidence="1">
    <location>
        <begin position="160"/>
        <end position="198"/>
    </location>
</feature>
<dbReference type="InParanoid" id="A0A3N4LXW5"/>
<gene>
    <name evidence="2" type="ORF">L211DRAFT_839250</name>
</gene>
<dbReference type="Proteomes" id="UP000267821">
    <property type="component" value="Unassembled WGS sequence"/>
</dbReference>
<evidence type="ECO:0000313" key="3">
    <source>
        <dbReference type="Proteomes" id="UP000267821"/>
    </source>
</evidence>